<organism evidence="7">
    <name type="scientific">Anisakis simplex</name>
    <name type="common">Herring worm</name>
    <dbReference type="NCBI Taxonomy" id="6269"/>
    <lineage>
        <taxon>Eukaryota</taxon>
        <taxon>Metazoa</taxon>
        <taxon>Ecdysozoa</taxon>
        <taxon>Nematoda</taxon>
        <taxon>Chromadorea</taxon>
        <taxon>Rhabditida</taxon>
        <taxon>Spirurina</taxon>
        <taxon>Ascaridomorpha</taxon>
        <taxon>Ascaridoidea</taxon>
        <taxon>Anisakidae</taxon>
        <taxon>Anisakis</taxon>
        <taxon>Anisakis simplex complex</taxon>
    </lineage>
</organism>
<dbReference type="InterPro" id="IPR040844">
    <property type="entry name" value="PDE4_UCR"/>
</dbReference>
<keyword evidence="2" id="KW-0378">Hydrolase</keyword>
<keyword evidence="3" id="KW-0114">cAMP</keyword>
<name>A0A0M3J4S2_ANISI</name>
<evidence type="ECO:0000256" key="3">
    <source>
        <dbReference type="ARBA" id="ARBA00023149"/>
    </source>
</evidence>
<dbReference type="EC" id="3.1.4.53" evidence="1"/>
<dbReference type="GO" id="GO:0004115">
    <property type="term" value="F:3',5'-cyclic-AMP phosphodiesterase activity"/>
    <property type="evidence" value="ECO:0007669"/>
    <property type="project" value="UniProtKB-EC"/>
</dbReference>
<evidence type="ECO:0000259" key="4">
    <source>
        <dbReference type="Pfam" id="PF18100"/>
    </source>
</evidence>
<dbReference type="AlphaFoldDB" id="A0A0M3J4S2"/>
<sequence length="70" mass="8030">MLNRELSHFAESSKSGTQVSQFLINTYMDKEDDEPQLPSAEAAAAEVRFSLNYTFFFEFSFHFSNLSPII</sequence>
<reference evidence="7" key="1">
    <citation type="submission" date="2017-02" db="UniProtKB">
        <authorList>
            <consortium name="WormBaseParasite"/>
        </authorList>
    </citation>
    <scope>IDENTIFICATION</scope>
</reference>
<proteinExistence type="predicted"/>
<dbReference type="Proteomes" id="UP000267096">
    <property type="component" value="Unassembled WGS sequence"/>
</dbReference>
<dbReference type="WBParaSite" id="ASIM_0000254501-mRNA-1">
    <property type="protein sequence ID" value="ASIM_0000254501-mRNA-1"/>
    <property type="gene ID" value="ASIM_0000254501"/>
</dbReference>
<gene>
    <name evidence="5" type="ORF">ASIM_LOCUS2408</name>
</gene>
<feature type="domain" description="Phosphodiesterase 4 upstream conserved regions (UCR)" evidence="4">
    <location>
        <begin position="1"/>
        <end position="29"/>
    </location>
</feature>
<evidence type="ECO:0000313" key="5">
    <source>
        <dbReference type="EMBL" id="VDK19937.1"/>
    </source>
</evidence>
<evidence type="ECO:0000256" key="1">
    <source>
        <dbReference type="ARBA" id="ARBA00012276"/>
    </source>
</evidence>
<accession>A0A0M3J4S2</accession>
<evidence type="ECO:0000313" key="6">
    <source>
        <dbReference type="Proteomes" id="UP000267096"/>
    </source>
</evidence>
<dbReference type="OrthoDB" id="189220at2759"/>
<evidence type="ECO:0000256" key="2">
    <source>
        <dbReference type="ARBA" id="ARBA00022801"/>
    </source>
</evidence>
<dbReference type="EMBL" id="UYRR01003197">
    <property type="protein sequence ID" value="VDK19937.1"/>
    <property type="molecule type" value="Genomic_DNA"/>
</dbReference>
<evidence type="ECO:0000313" key="7">
    <source>
        <dbReference type="WBParaSite" id="ASIM_0000254501-mRNA-1"/>
    </source>
</evidence>
<protein>
    <recommendedName>
        <fullName evidence="1">3',5'-cyclic-AMP phosphodiesterase</fullName>
        <ecNumber evidence="1">3.1.4.53</ecNumber>
    </recommendedName>
</protein>
<dbReference type="Pfam" id="PF18100">
    <property type="entry name" value="PDE4_UCR"/>
    <property type="match status" value="1"/>
</dbReference>
<keyword evidence="6" id="KW-1185">Reference proteome</keyword>
<reference evidence="5 6" key="2">
    <citation type="submission" date="2018-11" db="EMBL/GenBank/DDBJ databases">
        <authorList>
            <consortium name="Pathogen Informatics"/>
        </authorList>
    </citation>
    <scope>NUCLEOTIDE SEQUENCE [LARGE SCALE GENOMIC DNA]</scope>
</reference>